<dbReference type="InParanoid" id="A0A0G4F0F2"/>
<keyword evidence="10" id="KW-1185">Reference proteome</keyword>
<name>A0A0G4F0F2_VITBC</name>
<reference evidence="9 10" key="1">
    <citation type="submission" date="2014-11" db="EMBL/GenBank/DDBJ databases">
        <authorList>
            <person name="Zhu J."/>
            <person name="Qi W."/>
            <person name="Song R."/>
        </authorList>
    </citation>
    <scope>NUCLEOTIDE SEQUENCE [LARGE SCALE GENOMIC DNA]</scope>
</reference>
<dbReference type="GO" id="GO:0016020">
    <property type="term" value="C:membrane"/>
    <property type="evidence" value="ECO:0007669"/>
    <property type="project" value="UniProtKB-SubCell"/>
</dbReference>
<dbReference type="PhylomeDB" id="A0A0G4F0F2"/>
<feature type="transmembrane region" description="Helical" evidence="7">
    <location>
        <begin position="136"/>
        <end position="153"/>
    </location>
</feature>
<dbReference type="PANTHER" id="PTHR23511:SF34">
    <property type="entry name" value="SYNAPTIC VESICLE GLYCOPROTEIN 2"/>
    <property type="match status" value="1"/>
</dbReference>
<dbReference type="Proteomes" id="UP000041254">
    <property type="component" value="Unassembled WGS sequence"/>
</dbReference>
<dbReference type="Pfam" id="PF00083">
    <property type="entry name" value="Sugar_tr"/>
    <property type="match status" value="1"/>
</dbReference>
<dbReference type="EMBL" id="CDMY01000356">
    <property type="protein sequence ID" value="CEM05208.1"/>
    <property type="molecule type" value="Genomic_DNA"/>
</dbReference>
<feature type="domain" description="Major facilitator superfamily (MFS) profile" evidence="8">
    <location>
        <begin position="41"/>
        <end position="489"/>
    </location>
</feature>
<evidence type="ECO:0000256" key="5">
    <source>
        <dbReference type="ARBA" id="ARBA00023136"/>
    </source>
</evidence>
<proteinExistence type="predicted"/>
<keyword evidence="3 7" id="KW-0812">Transmembrane</keyword>
<dbReference type="PROSITE" id="PS00216">
    <property type="entry name" value="SUGAR_TRANSPORT_1"/>
    <property type="match status" value="1"/>
</dbReference>
<feature type="region of interest" description="Disordered" evidence="6">
    <location>
        <begin position="1"/>
        <end position="20"/>
    </location>
</feature>
<sequence>MSEAGASSPQTGGPGAVVRRGRPAPRDVNYFLEKISFGPAQLWVAILWVFSDGAEVFTLSVINTTIGADWQLSPMSKGFLMSMLLVGLGTGSAISGWLSDAYGRRNSILMALCGIIASNLTTLFATGYWYMLFCRLLAGISVGFGIPAWLSLINELSPIRARAPLQAIGGFFFLVGSSYACVSIIIVDPMMQHLSWRLLLVCATLPAIVAIGPAIVYLPESPHFLLVKGRGEEARQVLRSLARTNGRTIKELEEENAISMPEQAAAAAASEEGAGMSTIGILLGRKYLFSTIVLCYSSCCFNLTIYGLLYALPQCFPAMEQTSHIPPGYALLIGEVFFSLNCVPLLYADVLPRVVSISSLLLLEATILLSFSGALVTGLTTLATVIIMTAKLVGQTAFSFVYFFASELYPTVVRASGVSLAVAMGRLGGIFSPMLFEGLTMAMAPPSSPSTPAPSLWASSCWWPCACSPTRCSSPAALLDVYTDVRQDTRYSETPLQRAVSHRYHRDLEEEDHDGTGPPRKLSVPIAVEKRLKGRQLGNAPLVGDASRAEDYQACR</sequence>
<feature type="transmembrane region" description="Helical" evidence="7">
    <location>
        <begin position="78"/>
        <end position="97"/>
    </location>
</feature>
<dbReference type="SUPFAM" id="SSF103473">
    <property type="entry name" value="MFS general substrate transporter"/>
    <property type="match status" value="1"/>
</dbReference>
<keyword evidence="4 7" id="KW-1133">Transmembrane helix</keyword>
<evidence type="ECO:0000256" key="3">
    <source>
        <dbReference type="ARBA" id="ARBA00022692"/>
    </source>
</evidence>
<dbReference type="VEuPathDB" id="CryptoDB:Vbra_14168"/>
<feature type="transmembrane region" description="Helical" evidence="7">
    <location>
        <begin position="165"/>
        <end position="186"/>
    </location>
</feature>
<keyword evidence="2" id="KW-0813">Transport</keyword>
<feature type="transmembrane region" description="Helical" evidence="7">
    <location>
        <begin position="287"/>
        <end position="309"/>
    </location>
</feature>
<dbReference type="STRING" id="1169540.A0A0G4F0F2"/>
<evidence type="ECO:0000256" key="7">
    <source>
        <dbReference type="SAM" id="Phobius"/>
    </source>
</evidence>
<organism evidence="9 10">
    <name type="scientific">Vitrella brassicaformis (strain CCMP3155)</name>
    <dbReference type="NCBI Taxonomy" id="1169540"/>
    <lineage>
        <taxon>Eukaryota</taxon>
        <taxon>Sar</taxon>
        <taxon>Alveolata</taxon>
        <taxon>Colpodellida</taxon>
        <taxon>Vitrellaceae</taxon>
        <taxon>Vitrella</taxon>
    </lineage>
</organism>
<feature type="transmembrane region" description="Helical" evidence="7">
    <location>
        <begin position="42"/>
        <end position="66"/>
    </location>
</feature>
<dbReference type="InterPro" id="IPR005828">
    <property type="entry name" value="MFS_sugar_transport-like"/>
</dbReference>
<dbReference type="PROSITE" id="PS50850">
    <property type="entry name" value="MFS"/>
    <property type="match status" value="1"/>
</dbReference>
<evidence type="ECO:0000313" key="9">
    <source>
        <dbReference type="EMBL" id="CEM05208.1"/>
    </source>
</evidence>
<feature type="region of interest" description="Disordered" evidence="6">
    <location>
        <begin position="493"/>
        <end position="522"/>
    </location>
</feature>
<dbReference type="Gene3D" id="1.20.1250.20">
    <property type="entry name" value="MFS general substrate transporter like domains"/>
    <property type="match status" value="1"/>
</dbReference>
<keyword evidence="5 7" id="KW-0472">Membrane</keyword>
<protein>
    <recommendedName>
        <fullName evidence="8">Major facilitator superfamily (MFS) profile domain-containing protein</fullName>
    </recommendedName>
</protein>
<dbReference type="InterPro" id="IPR005829">
    <property type="entry name" value="Sugar_transporter_CS"/>
</dbReference>
<dbReference type="PROSITE" id="PS00217">
    <property type="entry name" value="SUGAR_TRANSPORT_2"/>
    <property type="match status" value="1"/>
</dbReference>
<evidence type="ECO:0000259" key="8">
    <source>
        <dbReference type="PROSITE" id="PS50850"/>
    </source>
</evidence>
<dbReference type="GO" id="GO:0022857">
    <property type="term" value="F:transmembrane transporter activity"/>
    <property type="evidence" value="ECO:0007669"/>
    <property type="project" value="InterPro"/>
</dbReference>
<feature type="transmembrane region" description="Helical" evidence="7">
    <location>
        <begin position="109"/>
        <end position="130"/>
    </location>
</feature>
<feature type="transmembrane region" description="Helical" evidence="7">
    <location>
        <begin position="329"/>
        <end position="348"/>
    </location>
</feature>
<dbReference type="InterPro" id="IPR020846">
    <property type="entry name" value="MFS_dom"/>
</dbReference>
<evidence type="ECO:0000256" key="6">
    <source>
        <dbReference type="SAM" id="MobiDB-lite"/>
    </source>
</evidence>
<evidence type="ECO:0000256" key="4">
    <source>
        <dbReference type="ARBA" id="ARBA00022989"/>
    </source>
</evidence>
<accession>A0A0G4F0F2</accession>
<dbReference type="OrthoDB" id="4139357at2759"/>
<dbReference type="AlphaFoldDB" id="A0A0G4F0F2"/>
<dbReference type="PANTHER" id="PTHR23511">
    <property type="entry name" value="SYNAPTIC VESICLE GLYCOPROTEIN 2"/>
    <property type="match status" value="1"/>
</dbReference>
<feature type="compositionally biased region" description="Polar residues" evidence="6">
    <location>
        <begin position="1"/>
        <end position="11"/>
    </location>
</feature>
<feature type="transmembrane region" description="Helical" evidence="7">
    <location>
        <begin position="198"/>
        <end position="218"/>
    </location>
</feature>
<dbReference type="InterPro" id="IPR036259">
    <property type="entry name" value="MFS_trans_sf"/>
</dbReference>
<dbReference type="OMA" id="LKQVWDN"/>
<evidence type="ECO:0000313" key="10">
    <source>
        <dbReference type="Proteomes" id="UP000041254"/>
    </source>
</evidence>
<evidence type="ECO:0000256" key="2">
    <source>
        <dbReference type="ARBA" id="ARBA00022448"/>
    </source>
</evidence>
<comment type="subcellular location">
    <subcellularLocation>
        <location evidence="1">Membrane</location>
        <topology evidence="1">Multi-pass membrane protein</topology>
    </subcellularLocation>
</comment>
<feature type="transmembrane region" description="Helical" evidence="7">
    <location>
        <begin position="360"/>
        <end position="379"/>
    </location>
</feature>
<gene>
    <name evidence="9" type="ORF">Vbra_14168</name>
</gene>
<evidence type="ECO:0000256" key="1">
    <source>
        <dbReference type="ARBA" id="ARBA00004141"/>
    </source>
</evidence>